<evidence type="ECO:0000313" key="2">
    <source>
        <dbReference type="EMBL" id="PAV76648.1"/>
    </source>
</evidence>
<protein>
    <submittedName>
        <fullName evidence="2">Uncharacterized protein</fullName>
    </submittedName>
</protein>
<dbReference type="Proteomes" id="UP000218231">
    <property type="component" value="Unassembled WGS sequence"/>
</dbReference>
<feature type="compositionally biased region" description="Polar residues" evidence="1">
    <location>
        <begin position="449"/>
        <end position="468"/>
    </location>
</feature>
<proteinExistence type="predicted"/>
<dbReference type="EMBL" id="LIAE01007842">
    <property type="protein sequence ID" value="PAV76648.1"/>
    <property type="molecule type" value="Genomic_DNA"/>
</dbReference>
<feature type="compositionally biased region" description="Basic and acidic residues" evidence="1">
    <location>
        <begin position="426"/>
        <end position="439"/>
    </location>
</feature>
<accession>A0A2A2KRW9</accession>
<gene>
    <name evidence="2" type="ORF">WR25_25077</name>
</gene>
<reference evidence="2 3" key="1">
    <citation type="journal article" date="2017" name="Curr. Biol.">
        <title>Genome architecture and evolution of a unichromosomal asexual nematode.</title>
        <authorList>
            <person name="Fradin H."/>
            <person name="Zegar C."/>
            <person name="Gutwein M."/>
            <person name="Lucas J."/>
            <person name="Kovtun M."/>
            <person name="Corcoran D."/>
            <person name="Baugh L.R."/>
            <person name="Kiontke K."/>
            <person name="Gunsalus K."/>
            <person name="Fitch D.H."/>
            <person name="Piano F."/>
        </authorList>
    </citation>
    <scope>NUCLEOTIDE SEQUENCE [LARGE SCALE GENOMIC DNA]</scope>
    <source>
        <strain evidence="2">PF1309</strain>
    </source>
</reference>
<comment type="caution">
    <text evidence="2">The sequence shown here is derived from an EMBL/GenBank/DDBJ whole genome shotgun (WGS) entry which is preliminary data.</text>
</comment>
<dbReference type="AlphaFoldDB" id="A0A2A2KRW9"/>
<keyword evidence="3" id="KW-1185">Reference proteome</keyword>
<feature type="region of interest" description="Disordered" evidence="1">
    <location>
        <begin position="426"/>
        <end position="477"/>
    </location>
</feature>
<name>A0A2A2KRW9_9BILA</name>
<feature type="region of interest" description="Disordered" evidence="1">
    <location>
        <begin position="635"/>
        <end position="658"/>
    </location>
</feature>
<evidence type="ECO:0000313" key="3">
    <source>
        <dbReference type="Proteomes" id="UP000218231"/>
    </source>
</evidence>
<evidence type="ECO:0000256" key="1">
    <source>
        <dbReference type="SAM" id="MobiDB-lite"/>
    </source>
</evidence>
<organism evidence="2 3">
    <name type="scientific">Diploscapter pachys</name>
    <dbReference type="NCBI Taxonomy" id="2018661"/>
    <lineage>
        <taxon>Eukaryota</taxon>
        <taxon>Metazoa</taxon>
        <taxon>Ecdysozoa</taxon>
        <taxon>Nematoda</taxon>
        <taxon>Chromadorea</taxon>
        <taxon>Rhabditida</taxon>
        <taxon>Rhabditina</taxon>
        <taxon>Rhabditomorpha</taxon>
        <taxon>Rhabditoidea</taxon>
        <taxon>Rhabditidae</taxon>
        <taxon>Diploscapter</taxon>
    </lineage>
</organism>
<sequence>MARFMAASSPMRWLPSKANADAEDDVLGKSIESYREFKDALSNQPPILQQAHKRLLQTCSILSTIGADHHNRGLVLGIVYKESADLVCLRNEQPSRAIALYGMCHAILEKTTKFGDPSLAAFVVHLKLQCAIAMSGILQAAEESHANGTGPSSAEILKSLRNLWSEDQLGELLADAVIPSRDNLQLLHSAVFKEGVLLINTLPDTDLIVLKINGYFRELRSAMDSSTIFQSLIALALTSPKHADLSILNEFFSRLPQTLAGDDKHLTLLDVKLFIWTCAAWSKWRAEPEERWPRACVCLPLTSVKQCQHWKTIVLTAQGSTTSLQDRFRVLCVIETVRVDASTLNPSVCPELNVLFDVYLNFARHHPEIRDMYKEIIQHILKFGQRKVSLEVAKTQIAPALTRRFGDENDIANIVKYLQEEREAESKKEVKPVDVKQETPDEGYEDKSSFQSSTPSRQLVTRSTSVSGLPSPKLNSDKKAIQLGNHVFEESYFQLSMEPGKIANSSETSMDSQIGITARDEEVAVSPQLDFNSDIQKEVKEEPIDEEQCKHLLEVCFPDEQFSVLTAYVDRIAESSLQSLNEKFGPAHKFFTVEQLASQSLEEFIEAEQAIITFYAKIGAEDNVGVRPVRHSTPTIGSAMQGGQKQQGQGQSVQLQRGDTDTDRMIERMEQLVREDLFNNKPPATLAKGAPSIPLSKMVPLKFVPKQFLKFREQEGYSSVGGNSEESCGSGAGQFTYLKIYSLFDGDMIRQRSCSKINWTN</sequence>
<feature type="compositionally biased region" description="Low complexity" evidence="1">
    <location>
        <begin position="641"/>
        <end position="657"/>
    </location>
</feature>